<dbReference type="PANTHER" id="PTHR33055">
    <property type="entry name" value="TRANSPOSASE FOR INSERTION SEQUENCE ELEMENT IS1111A"/>
    <property type="match status" value="1"/>
</dbReference>
<evidence type="ECO:0000313" key="3">
    <source>
        <dbReference type="EMBL" id="OSJ29724.1"/>
    </source>
</evidence>
<evidence type="ECO:0000259" key="1">
    <source>
        <dbReference type="Pfam" id="PF01548"/>
    </source>
</evidence>
<feature type="domain" description="Transposase IS110-like N-terminal" evidence="1">
    <location>
        <begin position="5"/>
        <end position="150"/>
    </location>
</feature>
<proteinExistence type="predicted"/>
<dbReference type="InterPro" id="IPR003346">
    <property type="entry name" value="Transposase_20"/>
</dbReference>
<dbReference type="PANTHER" id="PTHR33055:SF3">
    <property type="entry name" value="PUTATIVE TRANSPOSASE FOR IS117-RELATED"/>
    <property type="match status" value="1"/>
</dbReference>
<name>A0A1Y2JJA1_BRAJP</name>
<gene>
    <name evidence="3" type="ORF">BSZ19_26400</name>
</gene>
<accession>A0A1Y2JJA1</accession>
<dbReference type="Pfam" id="PF01548">
    <property type="entry name" value="DEDD_Tnp_IS110"/>
    <property type="match status" value="1"/>
</dbReference>
<organism evidence="3 4">
    <name type="scientific">Bradyrhizobium japonicum</name>
    <dbReference type="NCBI Taxonomy" id="375"/>
    <lineage>
        <taxon>Bacteria</taxon>
        <taxon>Pseudomonadati</taxon>
        <taxon>Pseudomonadota</taxon>
        <taxon>Alphaproteobacteria</taxon>
        <taxon>Hyphomicrobiales</taxon>
        <taxon>Nitrobacteraceae</taxon>
        <taxon>Bradyrhizobium</taxon>
    </lineage>
</organism>
<feature type="domain" description="Transposase IS116/IS110/IS902 C-terminal" evidence="2">
    <location>
        <begin position="212"/>
        <end position="288"/>
    </location>
</feature>
<dbReference type="AlphaFoldDB" id="A0A1Y2JJA1"/>
<reference evidence="3 4" key="1">
    <citation type="submission" date="2017-03" db="EMBL/GenBank/DDBJ databases">
        <title>Whole genome sequences of fourteen strains of Bradyrhizobium canariense and one strain of Bradyrhizobium japonicum isolated from Lupinus (Papilionoideae: Genisteae) species in Algeria.</title>
        <authorList>
            <person name="Crovadore J."/>
            <person name="Chekireb D."/>
            <person name="Brachmann A."/>
            <person name="Chablais R."/>
            <person name="Cochard B."/>
            <person name="Lefort F."/>
        </authorList>
    </citation>
    <scope>NUCLEOTIDE SEQUENCE [LARGE SCALE GENOMIC DNA]</scope>
    <source>
        <strain evidence="3 4">UBMA197</strain>
    </source>
</reference>
<dbReference type="GO" id="GO:0004803">
    <property type="term" value="F:transposase activity"/>
    <property type="evidence" value="ECO:0007669"/>
    <property type="project" value="InterPro"/>
</dbReference>
<evidence type="ECO:0000259" key="2">
    <source>
        <dbReference type="Pfam" id="PF02371"/>
    </source>
</evidence>
<dbReference type="NCBIfam" id="NF033542">
    <property type="entry name" value="transpos_IS110"/>
    <property type="match status" value="1"/>
</dbReference>
<dbReference type="GO" id="GO:0003677">
    <property type="term" value="F:DNA binding"/>
    <property type="evidence" value="ECO:0007669"/>
    <property type="project" value="InterPro"/>
</dbReference>
<dbReference type="InterPro" id="IPR047650">
    <property type="entry name" value="Transpos_IS110"/>
</dbReference>
<comment type="caution">
    <text evidence="3">The sequence shown here is derived from an EMBL/GenBank/DDBJ whole genome shotgun (WGS) entry which is preliminary data.</text>
</comment>
<dbReference type="Pfam" id="PF02371">
    <property type="entry name" value="Transposase_20"/>
    <property type="match status" value="1"/>
</dbReference>
<evidence type="ECO:0000313" key="4">
    <source>
        <dbReference type="Proteomes" id="UP000193335"/>
    </source>
</evidence>
<sequence length="342" mass="37303">MDNYAGIDVSLELSSVCVVDAQGKILREAKVASEPGALVELFEALGFAVKRIGLEAGPLSQWLHAGLRGAGFETVLLETRHVKAALSAMTVKTDRKDARGIAQLIRMGWYRSVHVKSVDAQEIRALLIARKQLLGRLIDVELSIRGILRGFGLKVGPVTRRNFEARIRELVAGQATLERIADAMLSARSTLKAEYGRLHRAMLAIVRDDAVCRRLMTVPGVGPLVAITYKSAIDDPHRIAKSKAAGALFGLTPKKSGEKDVTGGITLAGDETVRTVLYEAANVLLSRITRFSKLKRWGMDVAKRRGSKRAKVALARKLAVILHRIWVDGTTYRWAEAGPIAA</sequence>
<dbReference type="GO" id="GO:0006313">
    <property type="term" value="P:DNA transposition"/>
    <property type="evidence" value="ECO:0007669"/>
    <property type="project" value="InterPro"/>
</dbReference>
<dbReference type="EMBL" id="NAFL01000264">
    <property type="protein sequence ID" value="OSJ29724.1"/>
    <property type="molecule type" value="Genomic_DNA"/>
</dbReference>
<dbReference type="InterPro" id="IPR002525">
    <property type="entry name" value="Transp_IS110-like_N"/>
</dbReference>
<dbReference type="Proteomes" id="UP000193335">
    <property type="component" value="Unassembled WGS sequence"/>
</dbReference>
<protein>
    <submittedName>
        <fullName evidence="3">IS110 family transposase</fullName>
    </submittedName>
</protein>
<dbReference type="RefSeq" id="WP_085402344.1">
    <property type="nucleotide sequence ID" value="NZ_NAFL01000264.1"/>
</dbReference>